<evidence type="ECO:0000256" key="5">
    <source>
        <dbReference type="PIRSR" id="PIRSR600888-1"/>
    </source>
</evidence>
<comment type="subunit">
    <text evidence="7">Homodimer.</text>
</comment>
<sequence>MKIIESPIKGVFEIYPKIWEDTRGYFFESYRSDYLRDNGIDPEWLQENQSFSKAGTVRGLHFQRQPYGQCKLVRVLTGRVLDVAVDLRKGSPTFGKAFIVELNAKKHNMLYIPTDFAHGFSVLEDAVFSYKCSNYYNKESEGGILWNDPELGIDWGVDSPILSEKDEKWPTLSEFKEKSGGGL</sequence>
<keyword evidence="9" id="KW-1185">Reference proteome</keyword>
<evidence type="ECO:0000313" key="9">
    <source>
        <dbReference type="Proteomes" id="UP000238157"/>
    </source>
</evidence>
<dbReference type="GO" id="GO:0005829">
    <property type="term" value="C:cytosol"/>
    <property type="evidence" value="ECO:0007669"/>
    <property type="project" value="TreeGrafter"/>
</dbReference>
<feature type="site" description="Participates in a stacking interaction with the thymidine ring of dTDP-4-oxo-6-deoxyglucose" evidence="6">
    <location>
        <position position="136"/>
    </location>
</feature>
<evidence type="ECO:0000256" key="7">
    <source>
        <dbReference type="RuleBase" id="RU364069"/>
    </source>
</evidence>
<dbReference type="RefSeq" id="WP_106134823.1">
    <property type="nucleotide sequence ID" value="NZ_PVTR01000010.1"/>
</dbReference>
<evidence type="ECO:0000256" key="6">
    <source>
        <dbReference type="PIRSR" id="PIRSR600888-3"/>
    </source>
</evidence>
<dbReference type="InterPro" id="IPR014710">
    <property type="entry name" value="RmlC-like_jellyroll"/>
</dbReference>
<evidence type="ECO:0000256" key="2">
    <source>
        <dbReference type="ARBA" id="ARBA00001997"/>
    </source>
</evidence>
<dbReference type="GO" id="GO:0000271">
    <property type="term" value="P:polysaccharide biosynthetic process"/>
    <property type="evidence" value="ECO:0007669"/>
    <property type="project" value="TreeGrafter"/>
</dbReference>
<comment type="function">
    <text evidence="2 7">Catalyzes the epimerization of the C3' and C5'positions of dTDP-6-deoxy-D-xylo-4-hexulose, forming dTDP-6-deoxy-L-lyxo-4-hexulose.</text>
</comment>
<protein>
    <recommendedName>
        <fullName evidence="4 7">dTDP-4-dehydrorhamnose 3,5-epimerase</fullName>
        <ecNumber evidence="3 7">5.1.3.13</ecNumber>
    </recommendedName>
    <alternativeName>
        <fullName evidence="7">Thymidine diphospho-4-keto-rhamnose 3,5-epimerase</fullName>
    </alternativeName>
</protein>
<proteinExistence type="inferred from homology"/>
<comment type="similarity">
    <text evidence="7">Belongs to the dTDP-4-dehydrorhamnose 3,5-epimerase family.</text>
</comment>
<dbReference type="Pfam" id="PF00908">
    <property type="entry name" value="dTDP_sugar_isom"/>
    <property type="match status" value="1"/>
</dbReference>
<dbReference type="Gene3D" id="2.60.120.10">
    <property type="entry name" value="Jelly Rolls"/>
    <property type="match status" value="1"/>
</dbReference>
<dbReference type="AlphaFoldDB" id="A0A2T0WH36"/>
<dbReference type="InterPro" id="IPR011051">
    <property type="entry name" value="RmlC_Cupin_sf"/>
</dbReference>
<comment type="caution">
    <text evidence="8">The sequence shown here is derived from an EMBL/GenBank/DDBJ whole genome shotgun (WGS) entry which is preliminary data.</text>
</comment>
<name>A0A2T0WH36_9BACT</name>
<dbReference type="PANTHER" id="PTHR21047">
    <property type="entry name" value="DTDP-6-DEOXY-D-GLUCOSE-3,5 EPIMERASE"/>
    <property type="match status" value="1"/>
</dbReference>
<keyword evidence="7" id="KW-0413">Isomerase</keyword>
<evidence type="ECO:0000256" key="3">
    <source>
        <dbReference type="ARBA" id="ARBA00012098"/>
    </source>
</evidence>
<dbReference type="PANTHER" id="PTHR21047:SF2">
    <property type="entry name" value="THYMIDINE DIPHOSPHO-4-KETO-RHAMNOSE 3,5-EPIMERASE"/>
    <property type="match status" value="1"/>
</dbReference>
<feature type="active site" description="Proton acceptor" evidence="5">
    <location>
        <position position="61"/>
    </location>
</feature>
<dbReference type="UniPathway" id="UPA00124"/>
<evidence type="ECO:0000313" key="8">
    <source>
        <dbReference type="EMBL" id="PRY86019.1"/>
    </source>
</evidence>
<dbReference type="GO" id="GO:0008830">
    <property type="term" value="F:dTDP-4-dehydrorhamnose 3,5-epimerase activity"/>
    <property type="evidence" value="ECO:0007669"/>
    <property type="project" value="UniProtKB-UniRule"/>
</dbReference>
<dbReference type="EC" id="5.1.3.13" evidence="3 7"/>
<dbReference type="SUPFAM" id="SSF51182">
    <property type="entry name" value="RmlC-like cupins"/>
    <property type="match status" value="1"/>
</dbReference>
<dbReference type="Proteomes" id="UP000238157">
    <property type="component" value="Unassembled WGS sequence"/>
</dbReference>
<accession>A0A2T0WH36</accession>
<dbReference type="CDD" id="cd00438">
    <property type="entry name" value="cupin_RmlC"/>
    <property type="match status" value="1"/>
</dbReference>
<evidence type="ECO:0000256" key="4">
    <source>
        <dbReference type="ARBA" id="ARBA00019595"/>
    </source>
</evidence>
<gene>
    <name evidence="8" type="ORF">CLW00_110151</name>
</gene>
<feature type="active site" description="Proton donor" evidence="5">
    <location>
        <position position="130"/>
    </location>
</feature>
<organism evidence="8 9">
    <name type="scientific">Mongoliibacter ruber</name>
    <dbReference type="NCBI Taxonomy" id="1750599"/>
    <lineage>
        <taxon>Bacteria</taxon>
        <taxon>Pseudomonadati</taxon>
        <taxon>Bacteroidota</taxon>
        <taxon>Cytophagia</taxon>
        <taxon>Cytophagales</taxon>
        <taxon>Cyclobacteriaceae</taxon>
        <taxon>Mongoliibacter</taxon>
    </lineage>
</organism>
<evidence type="ECO:0000256" key="1">
    <source>
        <dbReference type="ARBA" id="ARBA00001298"/>
    </source>
</evidence>
<dbReference type="EMBL" id="PVTR01000010">
    <property type="protein sequence ID" value="PRY86019.1"/>
    <property type="molecule type" value="Genomic_DNA"/>
</dbReference>
<comment type="catalytic activity">
    <reaction evidence="1 7">
        <text>dTDP-4-dehydro-6-deoxy-alpha-D-glucose = dTDP-4-dehydro-beta-L-rhamnose</text>
        <dbReference type="Rhea" id="RHEA:16969"/>
        <dbReference type="ChEBI" id="CHEBI:57649"/>
        <dbReference type="ChEBI" id="CHEBI:62830"/>
        <dbReference type="EC" id="5.1.3.13"/>
    </reaction>
</comment>
<comment type="pathway">
    <text evidence="7">Carbohydrate biosynthesis; dTDP-L-rhamnose biosynthesis.</text>
</comment>
<reference evidence="8 9" key="1">
    <citation type="submission" date="2018-03" db="EMBL/GenBank/DDBJ databases">
        <title>Genomic Encyclopedia of Archaeal and Bacterial Type Strains, Phase II (KMG-II): from individual species to whole genera.</title>
        <authorList>
            <person name="Goeker M."/>
        </authorList>
    </citation>
    <scope>NUCLEOTIDE SEQUENCE [LARGE SCALE GENOMIC DNA]</scope>
    <source>
        <strain evidence="8 9">DSM 27929</strain>
    </source>
</reference>
<dbReference type="InterPro" id="IPR000888">
    <property type="entry name" value="RmlC-like"/>
</dbReference>
<dbReference type="NCBIfam" id="TIGR01221">
    <property type="entry name" value="rmlC"/>
    <property type="match status" value="1"/>
</dbReference>
<dbReference type="GO" id="GO:0019305">
    <property type="term" value="P:dTDP-rhamnose biosynthetic process"/>
    <property type="evidence" value="ECO:0007669"/>
    <property type="project" value="UniProtKB-UniRule"/>
</dbReference>
<dbReference type="OrthoDB" id="9800680at2"/>